<dbReference type="Gene3D" id="3.90.950.10">
    <property type="match status" value="1"/>
</dbReference>
<dbReference type="GO" id="GO:0017111">
    <property type="term" value="F:ribonucleoside triphosphate phosphatase activity"/>
    <property type="evidence" value="ECO:0007669"/>
    <property type="project" value="InterPro"/>
</dbReference>
<comment type="subunit">
    <text evidence="2 10">Homodimer.</text>
</comment>
<comment type="function">
    <text evidence="10">Pyrophosphatase that catalyzes the hydrolysis of nucleoside triphosphates to their monophosphate derivatives, with a high preference for the non-canonical purine nucleotides XTP (xanthosine triphosphate), dITP (deoxyinosine triphosphate) and ITP. Seems to function as a house-cleaning enzyme that removes non-canonical purine nucleotides from the nucleotide pool, thus preventing their incorporation into DNA/RNA and avoiding chromosomal lesions.</text>
</comment>
<evidence type="ECO:0000256" key="3">
    <source>
        <dbReference type="ARBA" id="ARBA00022723"/>
    </source>
</evidence>
<name>A0A2M7XEW8_9BACT</name>
<evidence type="ECO:0000313" key="12">
    <source>
        <dbReference type="EMBL" id="PJA46408.1"/>
    </source>
</evidence>
<dbReference type="PANTHER" id="PTHR11067:SF9">
    <property type="entry name" value="INOSINE TRIPHOSPHATE PYROPHOSPHATASE"/>
    <property type="match status" value="1"/>
</dbReference>
<feature type="binding site" evidence="10">
    <location>
        <begin position="57"/>
        <end position="62"/>
    </location>
    <ligand>
        <name>substrate</name>
    </ligand>
</feature>
<evidence type="ECO:0000256" key="5">
    <source>
        <dbReference type="ARBA" id="ARBA00022801"/>
    </source>
</evidence>
<evidence type="ECO:0000256" key="8">
    <source>
        <dbReference type="ARBA" id="ARBA00051875"/>
    </source>
</evidence>
<keyword evidence="5 10" id="KW-0378">Hydrolase</keyword>
<feature type="binding site" evidence="10">
    <location>
        <position position="90"/>
    </location>
    <ligand>
        <name>Mg(2+)</name>
        <dbReference type="ChEBI" id="CHEBI:18420"/>
    </ligand>
</feature>
<dbReference type="InterPro" id="IPR020922">
    <property type="entry name" value="dITP/XTP_pyrophosphatase"/>
</dbReference>
<dbReference type="HAMAP" id="MF_01405">
    <property type="entry name" value="Non_canon_purine_NTPase"/>
    <property type="match status" value="1"/>
</dbReference>
<accession>A0A2M7XEW8</accession>
<feature type="binding site" evidence="10">
    <location>
        <begin position="232"/>
        <end position="233"/>
    </location>
    <ligand>
        <name>substrate</name>
    </ligand>
</feature>
<dbReference type="GO" id="GO:0009146">
    <property type="term" value="P:purine nucleoside triphosphate catabolic process"/>
    <property type="evidence" value="ECO:0007669"/>
    <property type="project" value="UniProtKB-UniRule"/>
</dbReference>
<dbReference type="InterPro" id="IPR002637">
    <property type="entry name" value="RdgB/HAM1"/>
</dbReference>
<evidence type="ECO:0000256" key="7">
    <source>
        <dbReference type="ARBA" id="ARBA00023080"/>
    </source>
</evidence>
<dbReference type="SUPFAM" id="SSF52972">
    <property type="entry name" value="ITPase-like"/>
    <property type="match status" value="1"/>
</dbReference>
<evidence type="ECO:0000256" key="1">
    <source>
        <dbReference type="ARBA" id="ARBA00008023"/>
    </source>
</evidence>
<organism evidence="12 13">
    <name type="scientific">Candidatus Uhrbacteria bacterium CG_4_9_14_3_um_filter_50_9</name>
    <dbReference type="NCBI Taxonomy" id="1975035"/>
    <lineage>
        <taxon>Bacteria</taxon>
        <taxon>Candidatus Uhriibacteriota</taxon>
    </lineage>
</organism>
<evidence type="ECO:0000256" key="11">
    <source>
        <dbReference type="RuleBase" id="RU003781"/>
    </source>
</evidence>
<evidence type="ECO:0000313" key="13">
    <source>
        <dbReference type="Proteomes" id="UP000229385"/>
    </source>
</evidence>
<evidence type="ECO:0000256" key="2">
    <source>
        <dbReference type="ARBA" id="ARBA00011738"/>
    </source>
</evidence>
<comment type="similarity">
    <text evidence="1 10 11">Belongs to the HAM1 NTPase family.</text>
</comment>
<dbReference type="Pfam" id="PF01725">
    <property type="entry name" value="Ham1p_like"/>
    <property type="match status" value="1"/>
</dbReference>
<feature type="binding site" evidence="10">
    <location>
        <position position="120"/>
    </location>
    <ligand>
        <name>substrate</name>
    </ligand>
</feature>
<dbReference type="EC" id="3.6.1.66" evidence="10"/>
<feature type="binding site" evidence="10">
    <location>
        <position position="227"/>
    </location>
    <ligand>
        <name>substrate</name>
    </ligand>
</feature>
<evidence type="ECO:0000256" key="10">
    <source>
        <dbReference type="HAMAP-Rule" id="MF_01405"/>
    </source>
</evidence>
<reference evidence="13" key="1">
    <citation type="submission" date="2017-09" db="EMBL/GenBank/DDBJ databases">
        <title>Depth-based differentiation of microbial function through sediment-hosted aquifers and enrichment of novel symbionts in the deep terrestrial subsurface.</title>
        <authorList>
            <person name="Probst A.J."/>
            <person name="Ladd B."/>
            <person name="Jarett J.K."/>
            <person name="Geller-Mcgrath D.E."/>
            <person name="Sieber C.M.K."/>
            <person name="Emerson J.B."/>
            <person name="Anantharaman K."/>
            <person name="Thomas B.C."/>
            <person name="Malmstrom R."/>
            <person name="Stieglmeier M."/>
            <person name="Klingl A."/>
            <person name="Woyke T."/>
            <person name="Ryan C.M."/>
            <person name="Banfield J.F."/>
        </authorList>
    </citation>
    <scope>NUCLEOTIDE SEQUENCE [LARGE SCALE GENOMIC DNA]</scope>
</reference>
<dbReference type="InterPro" id="IPR029001">
    <property type="entry name" value="ITPase-like_fam"/>
</dbReference>
<dbReference type="PANTHER" id="PTHR11067">
    <property type="entry name" value="INOSINE TRIPHOSPHATE PYROPHOSPHATASE/HAM1 PROTEIN"/>
    <property type="match status" value="1"/>
</dbReference>
<feature type="active site" description="Proton acceptor" evidence="10">
    <location>
        <position position="119"/>
    </location>
</feature>
<dbReference type="CDD" id="cd00515">
    <property type="entry name" value="HAM1"/>
    <property type="match status" value="1"/>
</dbReference>
<sequence>MPRCRSPRSASWMPLDVCLLAGSCHLLSVCGWRHNLTHDSLFVRAKSTIMKKLIFATHNPGKLREIAEMLSSLGIEVMSAKEAGVYEDVEEDQDTFEGNAIKKAAFVAQRTGEWAVADDSGVCINALGGRPGVQTARWAGPETLDEDLIEYTLKQLHAVREGERQASFHSVAALVSPAGEIHTFEGMVPGTITMTRRGTHHKGMPYDEIFQPNGYEQTFGEMTSEQKNTLSHRGRAFTQLKAFLEQMI</sequence>
<dbReference type="NCBIfam" id="TIGR00042">
    <property type="entry name" value="RdgB/HAM1 family non-canonical purine NTP pyrophosphatase"/>
    <property type="match status" value="1"/>
</dbReference>
<evidence type="ECO:0000256" key="6">
    <source>
        <dbReference type="ARBA" id="ARBA00022842"/>
    </source>
</evidence>
<protein>
    <recommendedName>
        <fullName evidence="10">dITP/XTP pyrophosphatase</fullName>
        <ecNumber evidence="10">3.6.1.66</ecNumber>
    </recommendedName>
    <alternativeName>
        <fullName evidence="10">Non-canonical purine NTP pyrophosphatase</fullName>
    </alternativeName>
    <alternativeName>
        <fullName evidence="10">Non-standard purine NTP pyrophosphatase</fullName>
    </alternativeName>
    <alternativeName>
        <fullName evidence="10">Nucleoside-triphosphate diphosphatase</fullName>
    </alternativeName>
    <alternativeName>
        <fullName evidence="10">Nucleoside-triphosphate pyrophosphatase</fullName>
        <shortName evidence="10">NTPase</shortName>
    </alternativeName>
</protein>
<dbReference type="GO" id="GO:0005829">
    <property type="term" value="C:cytosol"/>
    <property type="evidence" value="ECO:0007669"/>
    <property type="project" value="TreeGrafter"/>
</dbReference>
<dbReference type="GO" id="GO:0035870">
    <property type="term" value="F:dITP diphosphatase activity"/>
    <property type="evidence" value="ECO:0007669"/>
    <property type="project" value="UniProtKB-UniRule"/>
</dbReference>
<keyword evidence="6 10" id="KW-0460">Magnesium</keyword>
<comment type="caution">
    <text evidence="12">The sequence shown here is derived from an EMBL/GenBank/DDBJ whole genome shotgun (WGS) entry which is preliminary data.</text>
</comment>
<dbReference type="FunFam" id="3.90.950.10:FF:000001">
    <property type="entry name" value="dITP/XTP pyrophosphatase"/>
    <property type="match status" value="1"/>
</dbReference>
<dbReference type="GO" id="GO:0036220">
    <property type="term" value="F:ITP diphosphatase activity"/>
    <property type="evidence" value="ECO:0007669"/>
    <property type="project" value="UniProtKB-UniRule"/>
</dbReference>
<dbReference type="GO" id="GO:0046872">
    <property type="term" value="F:metal ion binding"/>
    <property type="evidence" value="ECO:0007669"/>
    <property type="project" value="UniProtKB-KW"/>
</dbReference>
<keyword evidence="4 10" id="KW-0547">Nucleotide-binding</keyword>
<comment type="catalytic activity">
    <reaction evidence="10">
        <text>ITP + H2O = IMP + diphosphate + H(+)</text>
        <dbReference type="Rhea" id="RHEA:29399"/>
        <dbReference type="ChEBI" id="CHEBI:15377"/>
        <dbReference type="ChEBI" id="CHEBI:15378"/>
        <dbReference type="ChEBI" id="CHEBI:33019"/>
        <dbReference type="ChEBI" id="CHEBI:58053"/>
        <dbReference type="ChEBI" id="CHEBI:61402"/>
        <dbReference type="EC" id="3.6.1.66"/>
    </reaction>
</comment>
<evidence type="ECO:0000256" key="9">
    <source>
        <dbReference type="ARBA" id="ARBA00052017"/>
    </source>
</evidence>
<proteinExistence type="inferred from homology"/>
<gene>
    <name evidence="12" type="primary">rdgB</name>
    <name evidence="12" type="ORF">CO174_00130</name>
</gene>
<keyword evidence="7 10" id="KW-0546">Nucleotide metabolism</keyword>
<comment type="caution">
    <text evidence="10">Lacks conserved residue(s) required for the propagation of feature annotation.</text>
</comment>
<dbReference type="GO" id="GO:0009117">
    <property type="term" value="P:nucleotide metabolic process"/>
    <property type="evidence" value="ECO:0007669"/>
    <property type="project" value="UniProtKB-KW"/>
</dbReference>
<dbReference type="Proteomes" id="UP000229385">
    <property type="component" value="Unassembled WGS sequence"/>
</dbReference>
<feature type="binding site" evidence="10">
    <location>
        <position position="119"/>
    </location>
    <ligand>
        <name>Mg(2+)</name>
        <dbReference type="ChEBI" id="CHEBI:18420"/>
    </ligand>
</feature>
<dbReference type="EMBL" id="PFWU01000001">
    <property type="protein sequence ID" value="PJA46408.1"/>
    <property type="molecule type" value="Genomic_DNA"/>
</dbReference>
<dbReference type="GO" id="GO:0000166">
    <property type="term" value="F:nucleotide binding"/>
    <property type="evidence" value="ECO:0007669"/>
    <property type="project" value="UniProtKB-KW"/>
</dbReference>
<keyword evidence="3 10" id="KW-0479">Metal-binding</keyword>
<dbReference type="GO" id="GO:0036222">
    <property type="term" value="F:XTP diphosphatase activity"/>
    <property type="evidence" value="ECO:0007669"/>
    <property type="project" value="UniProtKB-UniRule"/>
</dbReference>
<comment type="catalytic activity">
    <reaction evidence="8 10">
        <text>dITP + H2O = dIMP + diphosphate + H(+)</text>
        <dbReference type="Rhea" id="RHEA:28342"/>
        <dbReference type="ChEBI" id="CHEBI:15377"/>
        <dbReference type="ChEBI" id="CHEBI:15378"/>
        <dbReference type="ChEBI" id="CHEBI:33019"/>
        <dbReference type="ChEBI" id="CHEBI:61194"/>
        <dbReference type="ChEBI" id="CHEBI:61382"/>
        <dbReference type="EC" id="3.6.1.66"/>
    </reaction>
</comment>
<evidence type="ECO:0000256" key="4">
    <source>
        <dbReference type="ARBA" id="ARBA00022741"/>
    </source>
</evidence>
<dbReference type="AlphaFoldDB" id="A0A2M7XEW8"/>
<comment type="cofactor">
    <cofactor evidence="10">
        <name>Mg(2+)</name>
        <dbReference type="ChEBI" id="CHEBI:18420"/>
    </cofactor>
    <text evidence="10">Binds 1 Mg(2+) ion per subunit.</text>
</comment>
<comment type="catalytic activity">
    <reaction evidence="9 10">
        <text>XTP + H2O = XMP + diphosphate + H(+)</text>
        <dbReference type="Rhea" id="RHEA:28610"/>
        <dbReference type="ChEBI" id="CHEBI:15377"/>
        <dbReference type="ChEBI" id="CHEBI:15378"/>
        <dbReference type="ChEBI" id="CHEBI:33019"/>
        <dbReference type="ChEBI" id="CHEBI:57464"/>
        <dbReference type="ChEBI" id="CHEBI:61314"/>
        <dbReference type="EC" id="3.6.1.66"/>
    </reaction>
</comment>